<dbReference type="NCBIfam" id="TIGR02780">
    <property type="entry name" value="TrbJ_Ti"/>
    <property type="match status" value="1"/>
</dbReference>
<reference evidence="2 3" key="1">
    <citation type="submission" date="2018-03" db="EMBL/GenBank/DDBJ databases">
        <title>Draft genome of Nitrosomonas supralitoralis APG5.</title>
        <authorList>
            <person name="Urakawa H."/>
            <person name="Lopez J.V."/>
        </authorList>
    </citation>
    <scope>NUCLEOTIDE SEQUENCE [LARGE SCALE GENOMIC DNA]</scope>
    <source>
        <strain evidence="2 3">APG5</strain>
    </source>
</reference>
<feature type="signal peptide" evidence="1">
    <location>
        <begin position="1"/>
        <end position="29"/>
    </location>
</feature>
<evidence type="ECO:0000256" key="1">
    <source>
        <dbReference type="SAM" id="SignalP"/>
    </source>
</evidence>
<evidence type="ECO:0000313" key="3">
    <source>
        <dbReference type="Proteomes" id="UP000241912"/>
    </source>
</evidence>
<evidence type="ECO:0000313" key="2">
    <source>
        <dbReference type="EMBL" id="PSJ16491.1"/>
    </source>
</evidence>
<dbReference type="AlphaFoldDB" id="A0A2P7NSN8"/>
<dbReference type="OrthoDB" id="7469703at2"/>
<keyword evidence="1" id="KW-0732">Signal</keyword>
<comment type="caution">
    <text evidence="2">The sequence shown here is derived from an EMBL/GenBank/DDBJ whole genome shotgun (WGS) entry which is preliminary data.</text>
</comment>
<dbReference type="InterPro" id="IPR014147">
    <property type="entry name" value="T4SS_TrbJ"/>
</dbReference>
<protein>
    <submittedName>
        <fullName evidence="2">P-type conjugative transfer protein TrbJ</fullName>
    </submittedName>
</protein>
<dbReference type="EMBL" id="PXXU01000048">
    <property type="protein sequence ID" value="PSJ16491.1"/>
    <property type="molecule type" value="Genomic_DNA"/>
</dbReference>
<gene>
    <name evidence="2" type="primary">trbJ</name>
    <name evidence="2" type="ORF">C7H79_13130</name>
</gene>
<dbReference type="Proteomes" id="UP000241912">
    <property type="component" value="Unassembled WGS sequence"/>
</dbReference>
<proteinExistence type="predicted"/>
<sequence>MINRKNLTALGVAILLATGGAGYSSISHAGGMAVIDLSNIQQTTITAYESVEMRLKQIDQYRTQLQQYENMLRNTVAPAAYVWAKAEYTMNRLVQASNTLKYYQDQGGVENYLNRYRNASYYSGSPCFNLEGKCSDTAWDLIKQGQTTSTSAQKSANDASLRGLEIHQDGVPLDAAHLQLLQSRAETAGGQLEAIQYANQLAAYQSNQLLQLRTMMIAQFNAENARNQAQTDREAMQQAAHQAATKRLSPVKLPAPKIWNVRDIF</sequence>
<name>A0A2P7NSN8_9PROT</name>
<organism evidence="2 3">
    <name type="scientific">Nitrosomonas supralitoralis</name>
    <dbReference type="NCBI Taxonomy" id="2116706"/>
    <lineage>
        <taxon>Bacteria</taxon>
        <taxon>Pseudomonadati</taxon>
        <taxon>Pseudomonadota</taxon>
        <taxon>Betaproteobacteria</taxon>
        <taxon>Nitrosomonadales</taxon>
        <taxon>Nitrosomonadaceae</taxon>
        <taxon>Nitrosomonas</taxon>
    </lineage>
</organism>
<keyword evidence="3" id="KW-1185">Reference proteome</keyword>
<dbReference type="SUPFAM" id="SSF101082">
    <property type="entry name" value="Typo IV secretion system protein TraC"/>
    <property type="match status" value="1"/>
</dbReference>
<feature type="chain" id="PRO_5015154712" evidence="1">
    <location>
        <begin position="30"/>
        <end position="265"/>
    </location>
</feature>
<dbReference type="RefSeq" id="WP_106707712.1">
    <property type="nucleotide sequence ID" value="NZ_PXXU01000048.1"/>
</dbReference>
<accession>A0A2P7NSN8</accession>